<keyword evidence="1" id="KW-1133">Transmembrane helix</keyword>
<gene>
    <name evidence="2" type="ORF">ABM34_05800</name>
</gene>
<accession>A0A0H4QFC5</accession>
<evidence type="ECO:0008006" key="4">
    <source>
        <dbReference type="Google" id="ProtNLM"/>
    </source>
</evidence>
<dbReference type="KEGG" id="lgn:ABM34_05800"/>
<feature type="transmembrane region" description="Helical" evidence="1">
    <location>
        <begin position="118"/>
        <end position="141"/>
    </location>
</feature>
<keyword evidence="1" id="KW-0812">Transmembrane</keyword>
<keyword evidence="1" id="KW-0472">Membrane</keyword>
<evidence type="ECO:0000256" key="1">
    <source>
        <dbReference type="SAM" id="Phobius"/>
    </source>
</evidence>
<dbReference type="InterPro" id="IPR021354">
    <property type="entry name" value="DUF2975"/>
</dbReference>
<feature type="transmembrane region" description="Helical" evidence="1">
    <location>
        <begin position="7"/>
        <end position="31"/>
    </location>
</feature>
<dbReference type="AlphaFoldDB" id="A0A0H4QFC5"/>
<dbReference type="PATRIC" id="fig|1007676.4.peg.1149"/>
<evidence type="ECO:0000313" key="3">
    <source>
        <dbReference type="Proteomes" id="UP000036106"/>
    </source>
</evidence>
<protein>
    <recommendedName>
        <fullName evidence="4">DUF2975 domain-containing protein</fullName>
    </recommendedName>
</protein>
<keyword evidence="3" id="KW-1185">Reference proteome</keyword>
<dbReference type="EMBL" id="CP012034">
    <property type="protein sequence ID" value="AKP67099.1"/>
    <property type="molecule type" value="Genomic_DNA"/>
</dbReference>
<name>A0A0H4QFC5_9LACO</name>
<organism evidence="2 3">
    <name type="scientific">Companilactobacillus ginsenosidimutans</name>
    <dbReference type="NCBI Taxonomy" id="1007676"/>
    <lineage>
        <taxon>Bacteria</taxon>
        <taxon>Bacillati</taxon>
        <taxon>Bacillota</taxon>
        <taxon>Bacilli</taxon>
        <taxon>Lactobacillales</taxon>
        <taxon>Lactobacillaceae</taxon>
        <taxon>Companilactobacillus</taxon>
    </lineage>
</organism>
<dbReference type="OrthoDB" id="1100174at2"/>
<reference evidence="3" key="1">
    <citation type="submission" date="2015-07" db="EMBL/GenBank/DDBJ databases">
        <title>Lactobacillus ginsenosidimutans/EMML 3141/ whole genome sequencing.</title>
        <authorList>
            <person name="Kim M.K."/>
            <person name="Im W.-T."/>
            <person name="Srinivasan S."/>
            <person name="Lee J.-J."/>
        </authorList>
    </citation>
    <scope>NUCLEOTIDE SEQUENCE [LARGE SCALE GENOMIC DNA]</scope>
    <source>
        <strain evidence="3">EMML 3041</strain>
    </source>
</reference>
<feature type="transmembrane region" description="Helical" evidence="1">
    <location>
        <begin position="94"/>
        <end position="112"/>
    </location>
</feature>
<sequence>MKGETTFLKIVIFLMGLIMLGFCIVIVPHYLIGANNVMSNWPILTDLLGAGMYLAAIVFYLVLYQGYRLLKMIDHKSAFSNVAVQALRWIKIEAYTICGLMILELPIFYIFADRDDSPGMLLVGIVFAGAPLVIAIFASVLQKLLHQAIEIKAENDLTI</sequence>
<dbReference type="Pfam" id="PF11188">
    <property type="entry name" value="DUF2975"/>
    <property type="match status" value="1"/>
</dbReference>
<feature type="transmembrane region" description="Helical" evidence="1">
    <location>
        <begin position="43"/>
        <end position="63"/>
    </location>
</feature>
<evidence type="ECO:0000313" key="2">
    <source>
        <dbReference type="EMBL" id="AKP67099.1"/>
    </source>
</evidence>
<proteinExistence type="predicted"/>
<dbReference type="Proteomes" id="UP000036106">
    <property type="component" value="Chromosome"/>
</dbReference>
<dbReference type="STRING" id="1007676.ABM34_05800"/>